<feature type="region of interest" description="Disordered" evidence="1">
    <location>
        <begin position="269"/>
        <end position="289"/>
    </location>
</feature>
<dbReference type="RefSeq" id="WP_381330074.1">
    <property type="nucleotide sequence ID" value="NZ_JBHTMM010000069.1"/>
</dbReference>
<feature type="compositionally biased region" description="Polar residues" evidence="1">
    <location>
        <begin position="620"/>
        <end position="629"/>
    </location>
</feature>
<dbReference type="EMBL" id="JBHTMM010000069">
    <property type="protein sequence ID" value="MFD1311122.1"/>
    <property type="molecule type" value="Genomic_DNA"/>
</dbReference>
<dbReference type="Proteomes" id="UP001597058">
    <property type="component" value="Unassembled WGS sequence"/>
</dbReference>
<accession>A0ABW3XPA1</accession>
<feature type="region of interest" description="Disordered" evidence="1">
    <location>
        <begin position="342"/>
        <end position="439"/>
    </location>
</feature>
<organism evidence="2 3">
    <name type="scientific">Streptomyces kaempferi</name>
    <dbReference type="NCBI Taxonomy" id="333725"/>
    <lineage>
        <taxon>Bacteria</taxon>
        <taxon>Bacillati</taxon>
        <taxon>Actinomycetota</taxon>
        <taxon>Actinomycetes</taxon>
        <taxon>Kitasatosporales</taxon>
        <taxon>Streptomycetaceae</taxon>
        <taxon>Streptomyces</taxon>
    </lineage>
</organism>
<feature type="region of interest" description="Disordered" evidence="1">
    <location>
        <begin position="613"/>
        <end position="636"/>
    </location>
</feature>
<gene>
    <name evidence="2" type="ORF">ACFQ5X_35540</name>
</gene>
<evidence type="ECO:0000313" key="2">
    <source>
        <dbReference type="EMBL" id="MFD1311122.1"/>
    </source>
</evidence>
<reference evidence="3" key="1">
    <citation type="journal article" date="2019" name="Int. J. Syst. Evol. Microbiol.">
        <title>The Global Catalogue of Microorganisms (GCM) 10K type strain sequencing project: providing services to taxonomists for standard genome sequencing and annotation.</title>
        <authorList>
            <consortium name="The Broad Institute Genomics Platform"/>
            <consortium name="The Broad Institute Genome Sequencing Center for Infectious Disease"/>
            <person name="Wu L."/>
            <person name="Ma J."/>
        </authorList>
    </citation>
    <scope>NUCLEOTIDE SEQUENCE [LARGE SCALE GENOMIC DNA]</scope>
    <source>
        <strain evidence="3">CGMCC 4.7020</strain>
    </source>
</reference>
<name>A0ABW3XPA1_9ACTN</name>
<keyword evidence="3" id="KW-1185">Reference proteome</keyword>
<evidence type="ECO:0000256" key="1">
    <source>
        <dbReference type="SAM" id="MobiDB-lite"/>
    </source>
</evidence>
<protein>
    <submittedName>
        <fullName evidence="2">Uncharacterized protein</fullName>
    </submittedName>
</protein>
<proteinExistence type="predicted"/>
<feature type="region of interest" description="Disordered" evidence="1">
    <location>
        <begin position="305"/>
        <end position="324"/>
    </location>
</feature>
<sequence length="1237" mass="134886">MTDVLCFEFGDELREAPGKVTVEDLSRFLGHVQMVVSTYQEVVREPPGGLTAEQALSASTSVGSRRILSHSHIREELDALVLRRHEQTSTTGPVSLADLTAMTLAVKRRFGVRAGLSGSVELASAVLKRLFPTSFTATGTGRTRATDSGRAEDHLVPGLQWRPASSAKDVVEALRQAGHGGVTALWAHEVQTTGEGGSGEVTLYVHLGPDEVTGHMRIALVDPRAPQPVEVLSEQEWTASPGNVEWTTARLKTQMIVLDRWGRPVGTAAAASGLSKPTAAADTTDMRHPPESADAVIAANHRGTQPLPMSMDLETGPPAAIDTTGTANTRAVTDISGSSHIMGSADVATSEDTATGAERHADTVRAASPDSAAHGEANTSSQTVPLQDDIPTRNEPVAFLDARPRKNTAPAPRPSQPQFAAVRTRRSAQPSFRPVPAAPDDLRKAVSDVVKEITAADANRQISARTELENCVELAEGMLTRLFPGGIRVPRTRDDLSLSDGKIHDRLVPGAPWSLLTSFKDLIEALGEAGPNSVAVLLEQSQQDKGHVTLYIHAGLVPDTQTPNILRIDPQSGNSVQPLTENQLSRYSSERWVHSGPGTRMLVINGIERTSDGTGLTADPVSNTPQSRSIPHALSIPPTSTNYGAIGWEIEFSDQPITTIDNSELKYGTKLATNISGIELIVDRTSHYHFAGRAYATEIAAREAAARKDAPKEDIYLEKVPILELVSPPYQVTDSEQGRYPDWLAGFSDYSKIRQQLRLPGKKRREIPLTELFPRSAGWIHQPEAANVLVHPNRGGDDPSYYTQITIGAGMAGASFFLAVVRDRLTEEKAAFHAMQETSDFAAEITAAFATRRLKRLDRPVHPAELPFLFAVVPDLLQMHAYTWLMFNHASAIPLRNRFFKILTKNMLPAALRNPFYKTRRTLSAAVRSFLVEEEQFITERFKHYLLNAFNLLAKKWHPMPGAADIMDDVSHQGVKVRTYLDSMIRGGNKVGQYETVAMDDYEELDSVNGELPLALFELRLLDEPMTDAAIKQNVRWIRDLTAKAHTVALRSKSRDVVPLEIVNRLASHHSIVEMRDVLSALSSLSVTNAFNQRMPLISHYEYLTIAYTFTDYVVYGWKFPPDMIRYLETASTRLDKSLAPGARTAPEHRQMYEPIAARLRAILPTLPAAAEVNHVVPRGPVVGGPVSDSDVLAGSGVGLGRMPAVVAVVGWGVVRAGAVVRRAEGVWMDPVSRPVG</sequence>
<comment type="caution">
    <text evidence="2">The sequence shown here is derived from an EMBL/GenBank/DDBJ whole genome shotgun (WGS) entry which is preliminary data.</text>
</comment>
<feature type="non-terminal residue" evidence="2">
    <location>
        <position position="1237"/>
    </location>
</feature>
<evidence type="ECO:0000313" key="3">
    <source>
        <dbReference type="Proteomes" id="UP001597058"/>
    </source>
</evidence>